<organism evidence="1 2">
    <name type="scientific">Desulfosalsimonas propionicica</name>
    <dbReference type="NCBI Taxonomy" id="332175"/>
    <lineage>
        <taxon>Bacteria</taxon>
        <taxon>Pseudomonadati</taxon>
        <taxon>Thermodesulfobacteriota</taxon>
        <taxon>Desulfobacteria</taxon>
        <taxon>Desulfobacterales</taxon>
        <taxon>Desulfosalsimonadaceae</taxon>
        <taxon>Desulfosalsimonas</taxon>
    </lineage>
</organism>
<keyword evidence="2" id="KW-1185">Reference proteome</keyword>
<accession>A0A7W0CAD5</accession>
<reference evidence="1 2" key="1">
    <citation type="submission" date="2020-07" db="EMBL/GenBank/DDBJ databases">
        <title>Genomic Encyclopedia of Type Strains, Phase IV (KMG-IV): sequencing the most valuable type-strain genomes for metagenomic binning, comparative biology and taxonomic classification.</title>
        <authorList>
            <person name="Goeker M."/>
        </authorList>
    </citation>
    <scope>NUCLEOTIDE SEQUENCE [LARGE SCALE GENOMIC DNA]</scope>
    <source>
        <strain evidence="1 2">DSM 17721</strain>
    </source>
</reference>
<evidence type="ECO:0000313" key="1">
    <source>
        <dbReference type="EMBL" id="MBA2882055.1"/>
    </source>
</evidence>
<gene>
    <name evidence="1" type="ORF">HNR65_002389</name>
</gene>
<dbReference type="RefSeq" id="WP_181551703.1">
    <property type="nucleotide sequence ID" value="NZ_JACDUS010000006.1"/>
</dbReference>
<comment type="caution">
    <text evidence="1">The sequence shown here is derived from an EMBL/GenBank/DDBJ whole genome shotgun (WGS) entry which is preliminary data.</text>
</comment>
<dbReference type="AlphaFoldDB" id="A0A7W0CAD5"/>
<dbReference type="Proteomes" id="UP000525298">
    <property type="component" value="Unassembled WGS sequence"/>
</dbReference>
<evidence type="ECO:0000313" key="2">
    <source>
        <dbReference type="Proteomes" id="UP000525298"/>
    </source>
</evidence>
<proteinExistence type="predicted"/>
<protein>
    <submittedName>
        <fullName evidence="1">Uncharacterized protein</fullName>
    </submittedName>
</protein>
<name>A0A7W0CAD5_9BACT</name>
<dbReference type="EMBL" id="JACDUS010000006">
    <property type="protein sequence ID" value="MBA2882055.1"/>
    <property type="molecule type" value="Genomic_DNA"/>
</dbReference>
<sequence>MGFRRNRTRKIRRFWQTERKNTNRADKWPAWKKDVEVARYVSLLK</sequence>